<keyword evidence="9 11" id="KW-0675">Receptor</keyword>
<gene>
    <name evidence="15" type="primary">LOC115457137</name>
</gene>
<keyword evidence="10 11" id="KW-0807">Transducer</keyword>
<keyword evidence="4 11" id="KW-0812">Transmembrane</keyword>
<feature type="domain" description="G-protein coupled receptors family 1 profile" evidence="13">
    <location>
        <begin position="41"/>
        <end position="290"/>
    </location>
</feature>
<dbReference type="KEGG" id="muo:115457137"/>
<dbReference type="PANTHER" id="PTHR26454:SF18">
    <property type="entry name" value="OLFACTORY RECEPTOR 6C76"/>
    <property type="match status" value="1"/>
</dbReference>
<dbReference type="PROSITE" id="PS50262">
    <property type="entry name" value="G_PROTEIN_RECEP_F1_2"/>
    <property type="match status" value="1"/>
</dbReference>
<dbReference type="GeneID" id="115457137"/>
<evidence type="ECO:0000259" key="13">
    <source>
        <dbReference type="PROSITE" id="PS50262"/>
    </source>
</evidence>
<keyword evidence="14" id="KW-1185">Reference proteome</keyword>
<dbReference type="RefSeq" id="XP_030042421.1">
    <property type="nucleotide sequence ID" value="XM_030186561.1"/>
</dbReference>
<keyword evidence="3 12" id="KW-0716">Sensory transduction</keyword>
<evidence type="ECO:0000313" key="14">
    <source>
        <dbReference type="Proteomes" id="UP000515156"/>
    </source>
</evidence>
<dbReference type="PRINTS" id="PR00237">
    <property type="entry name" value="GPCRRHODOPSN"/>
</dbReference>
<dbReference type="CDD" id="cd15912">
    <property type="entry name" value="7tmA_OR6C-like"/>
    <property type="match status" value="1"/>
</dbReference>
<accession>A0A6P7WMV6</accession>
<keyword evidence="6 12" id="KW-1133">Transmembrane helix</keyword>
<dbReference type="Proteomes" id="UP000515156">
    <property type="component" value="Chromosome 14"/>
</dbReference>
<feature type="transmembrane region" description="Helical" evidence="12">
    <location>
        <begin position="238"/>
        <end position="258"/>
    </location>
</feature>
<dbReference type="Gene3D" id="1.20.1070.10">
    <property type="entry name" value="Rhodopsin 7-helix transmembrane proteins"/>
    <property type="match status" value="1"/>
</dbReference>
<dbReference type="InterPro" id="IPR017452">
    <property type="entry name" value="GPCR_Rhodpsn_7TM"/>
</dbReference>
<sequence>MAWRNETTVTEFIFQGFPRIPQLQISLFVSLLVIYLTTLTGNILMIVVIWLDYRLHTPMYLFLINLSFLETCFVSLLVPKMLVDFLSEKKMITFNGCMTQCYFYFLMGTTDFFLLTTMSYDRYVAICHPLHYPTIMSNKLCIQLVIGCWVVTSLLLLPPIILLSRLPFCGPKVINHFFCDSSTLLNLACTNTDFIKLINLIISIIVLVGPLLLIVVSYVYIISTILRIPSAHGRNKAFSTCASHLSMVTISFGSAIFIEIRPTGKKSSDIDKAVLMVSSILAPLLNPFIYTLRNEKVKEALRDALNRSVRRCKKGREIKV</sequence>
<organism evidence="14 15">
    <name type="scientific">Microcaecilia unicolor</name>
    <dbReference type="NCBI Taxonomy" id="1415580"/>
    <lineage>
        <taxon>Eukaryota</taxon>
        <taxon>Metazoa</taxon>
        <taxon>Chordata</taxon>
        <taxon>Craniata</taxon>
        <taxon>Vertebrata</taxon>
        <taxon>Euteleostomi</taxon>
        <taxon>Amphibia</taxon>
        <taxon>Gymnophiona</taxon>
        <taxon>Siphonopidae</taxon>
        <taxon>Microcaecilia</taxon>
    </lineage>
</organism>
<evidence type="ECO:0000256" key="5">
    <source>
        <dbReference type="ARBA" id="ARBA00022725"/>
    </source>
</evidence>
<evidence type="ECO:0000256" key="12">
    <source>
        <dbReference type="RuleBase" id="RU363047"/>
    </source>
</evidence>
<evidence type="ECO:0000256" key="11">
    <source>
        <dbReference type="RuleBase" id="RU000688"/>
    </source>
</evidence>
<comment type="subcellular location">
    <subcellularLocation>
        <location evidence="1 12">Cell membrane</location>
        <topology evidence="1 12">Multi-pass membrane protein</topology>
    </subcellularLocation>
</comment>
<dbReference type="OrthoDB" id="9902777at2759"/>
<protein>
    <recommendedName>
        <fullName evidence="12">Olfactory receptor</fullName>
    </recommendedName>
</protein>
<feature type="transmembrane region" description="Helical" evidence="12">
    <location>
        <begin position="273"/>
        <end position="292"/>
    </location>
</feature>
<comment type="similarity">
    <text evidence="11">Belongs to the G-protein coupled receptor 1 family.</text>
</comment>
<dbReference type="InterPro" id="IPR000276">
    <property type="entry name" value="GPCR_Rhodpsn"/>
</dbReference>
<feature type="transmembrane region" description="Helical" evidence="12">
    <location>
        <begin position="200"/>
        <end position="226"/>
    </location>
</feature>
<dbReference type="InParanoid" id="A0A6P7WMV6"/>
<evidence type="ECO:0000256" key="4">
    <source>
        <dbReference type="ARBA" id="ARBA00022692"/>
    </source>
</evidence>
<evidence type="ECO:0000313" key="15">
    <source>
        <dbReference type="RefSeq" id="XP_030042421.1"/>
    </source>
</evidence>
<reference evidence="15" key="1">
    <citation type="submission" date="2025-08" db="UniProtKB">
        <authorList>
            <consortium name="RefSeq"/>
        </authorList>
    </citation>
    <scope>IDENTIFICATION</scope>
</reference>
<keyword evidence="5 12" id="KW-0552">Olfaction</keyword>
<evidence type="ECO:0000256" key="8">
    <source>
        <dbReference type="ARBA" id="ARBA00023136"/>
    </source>
</evidence>
<dbReference type="GO" id="GO:0005886">
    <property type="term" value="C:plasma membrane"/>
    <property type="evidence" value="ECO:0007669"/>
    <property type="project" value="UniProtKB-SubCell"/>
</dbReference>
<dbReference type="InterPro" id="IPR047132">
    <property type="entry name" value="Olfact_rcpt_6C-like"/>
</dbReference>
<proteinExistence type="inferred from homology"/>
<evidence type="ECO:0000256" key="9">
    <source>
        <dbReference type="ARBA" id="ARBA00023170"/>
    </source>
</evidence>
<feature type="transmembrane region" description="Helical" evidence="12">
    <location>
        <begin position="102"/>
        <end position="120"/>
    </location>
</feature>
<evidence type="ECO:0000256" key="2">
    <source>
        <dbReference type="ARBA" id="ARBA00022475"/>
    </source>
</evidence>
<feature type="transmembrane region" description="Helical" evidence="12">
    <location>
        <begin position="27"/>
        <end position="53"/>
    </location>
</feature>
<dbReference type="AlphaFoldDB" id="A0A6P7WMV6"/>
<dbReference type="PANTHER" id="PTHR26454">
    <property type="entry name" value="OLFACTORY RECEPTOR"/>
    <property type="match status" value="1"/>
</dbReference>
<feature type="transmembrane region" description="Helical" evidence="12">
    <location>
        <begin position="60"/>
        <end position="82"/>
    </location>
</feature>
<keyword evidence="2 12" id="KW-1003">Cell membrane</keyword>
<keyword evidence="8 12" id="KW-0472">Membrane</keyword>
<evidence type="ECO:0000256" key="6">
    <source>
        <dbReference type="ARBA" id="ARBA00022989"/>
    </source>
</evidence>
<dbReference type="GO" id="GO:0004984">
    <property type="term" value="F:olfactory receptor activity"/>
    <property type="evidence" value="ECO:0007669"/>
    <property type="project" value="InterPro"/>
</dbReference>
<evidence type="ECO:0000256" key="10">
    <source>
        <dbReference type="ARBA" id="ARBA00023224"/>
    </source>
</evidence>
<feature type="transmembrane region" description="Helical" evidence="12">
    <location>
        <begin position="140"/>
        <end position="162"/>
    </location>
</feature>
<dbReference type="PROSITE" id="PS00237">
    <property type="entry name" value="G_PROTEIN_RECEP_F1_1"/>
    <property type="match status" value="1"/>
</dbReference>
<dbReference type="GO" id="GO:0004930">
    <property type="term" value="F:G protein-coupled receptor activity"/>
    <property type="evidence" value="ECO:0007669"/>
    <property type="project" value="UniProtKB-KW"/>
</dbReference>
<dbReference type="FunFam" id="1.20.1070.10:FF:000001">
    <property type="entry name" value="Olfactory receptor"/>
    <property type="match status" value="1"/>
</dbReference>
<name>A0A6P7WMV6_9AMPH</name>
<dbReference type="SUPFAM" id="SSF81321">
    <property type="entry name" value="Family A G protein-coupled receptor-like"/>
    <property type="match status" value="1"/>
</dbReference>
<dbReference type="Pfam" id="PF13853">
    <property type="entry name" value="7tm_4"/>
    <property type="match status" value="1"/>
</dbReference>
<evidence type="ECO:0000256" key="1">
    <source>
        <dbReference type="ARBA" id="ARBA00004651"/>
    </source>
</evidence>
<evidence type="ECO:0000256" key="7">
    <source>
        <dbReference type="ARBA" id="ARBA00023040"/>
    </source>
</evidence>
<evidence type="ECO:0000256" key="3">
    <source>
        <dbReference type="ARBA" id="ARBA00022606"/>
    </source>
</evidence>
<dbReference type="PRINTS" id="PR00245">
    <property type="entry name" value="OLFACTORYR"/>
</dbReference>
<dbReference type="InterPro" id="IPR000725">
    <property type="entry name" value="Olfact_rcpt"/>
</dbReference>
<keyword evidence="7 11" id="KW-0297">G-protein coupled receptor</keyword>